<feature type="domain" description="Ig-like" evidence="9">
    <location>
        <begin position="846"/>
        <end position="933"/>
    </location>
</feature>
<dbReference type="InterPro" id="IPR013783">
    <property type="entry name" value="Ig-like_fold"/>
</dbReference>
<feature type="domain" description="Ig-like" evidence="9">
    <location>
        <begin position="606"/>
        <end position="679"/>
    </location>
</feature>
<keyword evidence="3 8" id="KW-0732">Signal</keyword>
<dbReference type="CDD" id="cd00198">
    <property type="entry name" value="vWFA"/>
    <property type="match status" value="1"/>
</dbReference>
<dbReference type="GO" id="GO:0098632">
    <property type="term" value="F:cell-cell adhesion mediator activity"/>
    <property type="evidence" value="ECO:0007669"/>
    <property type="project" value="TreeGrafter"/>
</dbReference>
<evidence type="ECO:0000256" key="6">
    <source>
        <dbReference type="ARBA" id="ARBA00023180"/>
    </source>
</evidence>
<dbReference type="Gene3D" id="2.60.40.10">
    <property type="entry name" value="Immunoglobulins"/>
    <property type="match status" value="13"/>
</dbReference>
<reference evidence="10" key="1">
    <citation type="submission" date="2023-06" db="EMBL/GenBank/DDBJ databases">
        <authorList>
            <person name="Delattre M."/>
        </authorList>
    </citation>
    <scope>NUCLEOTIDE SEQUENCE</scope>
    <source>
        <strain evidence="10">AF72</strain>
    </source>
</reference>
<organism evidence="10 11">
    <name type="scientific">Mesorhabditis spiculigera</name>
    <dbReference type="NCBI Taxonomy" id="96644"/>
    <lineage>
        <taxon>Eukaryota</taxon>
        <taxon>Metazoa</taxon>
        <taxon>Ecdysozoa</taxon>
        <taxon>Nematoda</taxon>
        <taxon>Chromadorea</taxon>
        <taxon>Rhabditida</taxon>
        <taxon>Rhabditina</taxon>
        <taxon>Rhabditomorpha</taxon>
        <taxon>Rhabditoidea</taxon>
        <taxon>Rhabditidae</taxon>
        <taxon>Mesorhabditinae</taxon>
        <taxon>Mesorhabditis</taxon>
    </lineage>
</organism>
<dbReference type="InterPro" id="IPR013098">
    <property type="entry name" value="Ig_I-set"/>
</dbReference>
<dbReference type="GO" id="GO:0070593">
    <property type="term" value="P:dendrite self-avoidance"/>
    <property type="evidence" value="ECO:0007669"/>
    <property type="project" value="TreeGrafter"/>
</dbReference>
<keyword evidence="4" id="KW-0677">Repeat</keyword>
<name>A0AA36DAU9_9BILA</name>
<dbReference type="InterPro" id="IPR003598">
    <property type="entry name" value="Ig_sub2"/>
</dbReference>
<evidence type="ECO:0000256" key="3">
    <source>
        <dbReference type="ARBA" id="ARBA00022729"/>
    </source>
</evidence>
<dbReference type="GO" id="GO:0007411">
    <property type="term" value="P:axon guidance"/>
    <property type="evidence" value="ECO:0007669"/>
    <property type="project" value="TreeGrafter"/>
</dbReference>
<dbReference type="Pfam" id="PF13927">
    <property type="entry name" value="Ig_3"/>
    <property type="match status" value="4"/>
</dbReference>
<dbReference type="Pfam" id="PF25106">
    <property type="entry name" value="VWA_4"/>
    <property type="match status" value="1"/>
</dbReference>
<dbReference type="Pfam" id="PF23560">
    <property type="entry name" value="GBD_Hemicentin"/>
    <property type="match status" value="1"/>
</dbReference>
<dbReference type="GO" id="GO:0007156">
    <property type="term" value="P:homophilic cell adhesion via plasma membrane adhesion molecules"/>
    <property type="evidence" value="ECO:0007669"/>
    <property type="project" value="TreeGrafter"/>
</dbReference>
<evidence type="ECO:0000256" key="2">
    <source>
        <dbReference type="ARBA" id="ARBA00022525"/>
    </source>
</evidence>
<dbReference type="PANTHER" id="PTHR10075:SF14">
    <property type="entry name" value="CELL ADHESION MOLECULE DSCAM2-RELATED"/>
    <property type="match status" value="1"/>
</dbReference>
<dbReference type="SUPFAM" id="SSF48726">
    <property type="entry name" value="Immunoglobulin"/>
    <property type="match status" value="13"/>
</dbReference>
<protein>
    <recommendedName>
        <fullName evidence="9">Ig-like domain-containing protein</fullName>
    </recommendedName>
</protein>
<feature type="domain" description="Ig-like" evidence="9">
    <location>
        <begin position="1407"/>
        <end position="1496"/>
    </location>
</feature>
<dbReference type="EMBL" id="CATQJA010002665">
    <property type="protein sequence ID" value="CAJ0582924.1"/>
    <property type="molecule type" value="Genomic_DNA"/>
</dbReference>
<dbReference type="PROSITE" id="PS50835">
    <property type="entry name" value="IG_LIKE"/>
    <property type="match status" value="13"/>
</dbReference>
<evidence type="ECO:0000256" key="7">
    <source>
        <dbReference type="ARBA" id="ARBA00023319"/>
    </source>
</evidence>
<dbReference type="GO" id="GO:0030424">
    <property type="term" value="C:axon"/>
    <property type="evidence" value="ECO:0007669"/>
    <property type="project" value="TreeGrafter"/>
</dbReference>
<dbReference type="GO" id="GO:0005886">
    <property type="term" value="C:plasma membrane"/>
    <property type="evidence" value="ECO:0007669"/>
    <property type="project" value="TreeGrafter"/>
</dbReference>
<feature type="non-terminal residue" evidence="10">
    <location>
        <position position="1"/>
    </location>
</feature>
<dbReference type="InterPro" id="IPR036179">
    <property type="entry name" value="Ig-like_dom_sf"/>
</dbReference>
<dbReference type="Gene3D" id="3.40.50.410">
    <property type="entry name" value="von Willebrand factor, type A domain"/>
    <property type="match status" value="1"/>
</dbReference>
<evidence type="ECO:0000256" key="5">
    <source>
        <dbReference type="ARBA" id="ARBA00023157"/>
    </source>
</evidence>
<keyword evidence="6" id="KW-0325">Glycoprotein</keyword>
<gene>
    <name evidence="10" type="ORF">MSPICULIGERA_LOCUS21054</name>
</gene>
<feature type="domain" description="Ig-like" evidence="9">
    <location>
        <begin position="1500"/>
        <end position="1562"/>
    </location>
</feature>
<dbReference type="SMART" id="SM00409">
    <property type="entry name" value="IG"/>
    <property type="match status" value="12"/>
</dbReference>
<dbReference type="Proteomes" id="UP001177023">
    <property type="component" value="Unassembled WGS sequence"/>
</dbReference>
<dbReference type="GO" id="GO:0005576">
    <property type="term" value="C:extracellular region"/>
    <property type="evidence" value="ECO:0007669"/>
    <property type="project" value="UniProtKB-SubCell"/>
</dbReference>
<feature type="domain" description="Ig-like" evidence="9">
    <location>
        <begin position="1128"/>
        <end position="1222"/>
    </location>
</feature>
<evidence type="ECO:0000259" key="9">
    <source>
        <dbReference type="PROSITE" id="PS50835"/>
    </source>
</evidence>
<feature type="domain" description="Ig-like" evidence="9">
    <location>
        <begin position="1225"/>
        <end position="1311"/>
    </location>
</feature>
<comment type="subcellular location">
    <subcellularLocation>
        <location evidence="1">Secreted</location>
    </subcellularLocation>
</comment>
<dbReference type="InterPro" id="IPR036465">
    <property type="entry name" value="vWFA_dom_sf"/>
</dbReference>
<dbReference type="SUPFAM" id="SSF53300">
    <property type="entry name" value="vWA-like"/>
    <property type="match status" value="1"/>
</dbReference>
<dbReference type="InterPro" id="IPR013151">
    <property type="entry name" value="Immunoglobulin_dom"/>
</dbReference>
<evidence type="ECO:0000256" key="1">
    <source>
        <dbReference type="ARBA" id="ARBA00004613"/>
    </source>
</evidence>
<evidence type="ECO:0000313" key="10">
    <source>
        <dbReference type="EMBL" id="CAJ0582924.1"/>
    </source>
</evidence>
<dbReference type="SMART" id="SM00408">
    <property type="entry name" value="IGc2"/>
    <property type="match status" value="12"/>
</dbReference>
<dbReference type="CDD" id="cd00096">
    <property type="entry name" value="Ig"/>
    <property type="match status" value="5"/>
</dbReference>
<proteinExistence type="predicted"/>
<dbReference type="Pfam" id="PF07679">
    <property type="entry name" value="I-set"/>
    <property type="match status" value="6"/>
</dbReference>
<feature type="domain" description="Ig-like" evidence="9">
    <location>
        <begin position="680"/>
        <end position="773"/>
    </location>
</feature>
<dbReference type="InterPro" id="IPR056861">
    <property type="entry name" value="HMCN1-like_VWA"/>
</dbReference>
<keyword evidence="11" id="KW-1185">Reference proteome</keyword>
<evidence type="ECO:0000256" key="4">
    <source>
        <dbReference type="ARBA" id="ARBA00022737"/>
    </source>
</evidence>
<feature type="domain" description="Ig-like" evidence="9">
    <location>
        <begin position="517"/>
        <end position="601"/>
    </location>
</feature>
<dbReference type="FunFam" id="2.60.40.10:FF:000503">
    <property type="entry name" value="Hemicentin 1"/>
    <property type="match status" value="2"/>
</dbReference>
<sequence length="1562" mass="172932">MGARALLALLIAVGLKAGLAEVNPTMVPPGTSSLTFVFDITGSMFDDLEQVRQGAKKIYETVLTQRQRLIYNYVLVPFHDPDLGEIIDTTDALYFQRQLGKVHVYGGGDCPEMTLTGIKKALEISLPSSFIYVFTDARSKDHHLEPQVLNLIQEKQSSVVFVMTGDCGNRTHPGFRTYEKIAAASFGQVFHLQKSDVSTVLEYVRHSVQQKKVHLSYEMRDRGGTTVRKIPVDQHMTELTLSLSGDKDDEDFLEIQIRNPLGQLIDKYTYSKEGGTIDLKNVKLIRLKKPMPGNWQITTNSRLRHTLRVFGHGAIDFKYGFGAKPLETIDLARPRPVEGQTTYLMVNMTGLLPPGTPIDISLIDYYGHPLYTQPANPSKTNPNLYFVGPFVPPKGLFFVQVKGVDDTDYEFQRIAPTAIGSVSVGGPRAYMAQITTGYINKPVNLTCTVESSTPYSLRWRHGDEYLGPPLFYSESDTSVWRIREVTQKERGDYSCEVSSPHGNHTARTYLETREPPPHIASMSNVTTSMNQPAFFHCRTQSVTPAEIRWYRYGQPIGRNTNTMVYPNGTLVIWRPAKTDVGTYECRARNGGGTSIEKTFLNVYETPNVQTSPQRLYFALQKPFNISCRASGDPPLQVIWAKNGRKIDNDYNRYIGINNDLLVRSATTADAGTYECRAQNPAGSAIGYVDLRVSKELVTQGDYVDLTCTVYDGTPAPTITWFFGYNQLYGQKPEKMEFAGTTLRIKQVQPEDAGQYQCVAENMAGRAAAQATVKVGSPPSIIPSAEVVRVNIEKQVTLPCRVLGHPKPKITWSVDAHDDAVFTCSATNDYGTVRRDTQVLVLGLVAPVLGHVPPEEQIVEGHDFRLSCIIVLGTPRPDIQWFKNGQALFPTEKMIVEGGGTGLLIRDASAADEGNYRCEAKNQAGTANINVAVNLIKKPRVRLPDASTDDEGSELLEAPPLHIREGDMVDLPCHIDGKPTPIITWSLDGRPITSNTAEYQILPNNTLRVHKTDRATSGRFVCSAVNTAGQAKQVTQLNVVAPPTIMPGQTSYNFVEGYTLEIPCRVSGEPTPEIKWYMNDELVTDAWVDEDGTLHIDDANDIKGKLRCEATNSLGTEHLDVDVMVHLMPKILGSDRHHFFEAKLNHSINLPCPADTNPPPNRVWEFDGERILDGDDFFGSSVQINTDGSLFIGHVSPEHVGRFTCHVSNLAGDDKLEYDLKVTSPPKIVSDTPGVLDVIQGLTLEIPCQAQGKPQPTITWDKDGFQVIPNDIVIVDRSGTLRIHNTKYEHRGDYTCTASNSAGNDQRKTHVIVQEAPIIHNQTLTGYTAVSGDKVELRCLVGGSPTPIITWHKKGVQIQDTPGTYVTPDGILVLENAEKGDDAYYTCKATNAAGVAEKVIRLEVIAPPEIPDQDTVTTEVVRIDNPFSLYCPVFATPLPTISWELNDLSLEQADPNIQFSDDKRRLHVEKARITDAGVYKCIARNVAGESSKSFDVEVIVPINIDESVWKRKETVLEGGRIELGCPVTGLPKPTINWIVNGRIFGKEDPIDHRQRDGGAYRTV</sequence>
<feature type="domain" description="Ig-like" evidence="9">
    <location>
        <begin position="427"/>
        <end position="511"/>
    </location>
</feature>
<evidence type="ECO:0000313" key="11">
    <source>
        <dbReference type="Proteomes" id="UP001177023"/>
    </source>
</evidence>
<feature type="domain" description="Ig-like" evidence="9">
    <location>
        <begin position="938"/>
        <end position="1034"/>
    </location>
</feature>
<dbReference type="FunFam" id="2.60.40.10:FF:000032">
    <property type="entry name" value="palladin isoform X1"/>
    <property type="match status" value="5"/>
</dbReference>
<feature type="chain" id="PRO_5041319316" description="Ig-like domain-containing protein" evidence="8">
    <location>
        <begin position="21"/>
        <end position="1562"/>
    </location>
</feature>
<evidence type="ECO:0000256" key="8">
    <source>
        <dbReference type="SAM" id="SignalP"/>
    </source>
</evidence>
<feature type="signal peptide" evidence="8">
    <location>
        <begin position="1"/>
        <end position="20"/>
    </location>
</feature>
<dbReference type="InterPro" id="IPR003599">
    <property type="entry name" value="Ig_sub"/>
</dbReference>
<dbReference type="InterPro" id="IPR007110">
    <property type="entry name" value="Ig-like_dom"/>
</dbReference>
<comment type="caution">
    <text evidence="10">The sequence shown here is derived from an EMBL/GenBank/DDBJ whole genome shotgun (WGS) entry which is preliminary data.</text>
</comment>
<feature type="domain" description="Ig-like" evidence="9">
    <location>
        <begin position="778"/>
        <end position="811"/>
    </location>
</feature>
<keyword evidence="2" id="KW-0964">Secreted</keyword>
<accession>A0AA36DAU9</accession>
<dbReference type="InterPro" id="IPR056475">
    <property type="entry name" value="GBD_Hemicentin/VWA7"/>
</dbReference>
<keyword evidence="5" id="KW-1015">Disulfide bond</keyword>
<feature type="domain" description="Ig-like" evidence="9">
    <location>
        <begin position="1042"/>
        <end position="1123"/>
    </location>
</feature>
<keyword evidence="7" id="KW-0393">Immunoglobulin domain</keyword>
<dbReference type="Pfam" id="PF00047">
    <property type="entry name" value="ig"/>
    <property type="match status" value="1"/>
</dbReference>
<dbReference type="PANTHER" id="PTHR10075">
    <property type="entry name" value="BASIGIN RELATED"/>
    <property type="match status" value="1"/>
</dbReference>
<feature type="domain" description="Ig-like" evidence="9">
    <location>
        <begin position="1316"/>
        <end position="1402"/>
    </location>
</feature>